<dbReference type="AlphaFoldDB" id="A0A1F7F771"/>
<evidence type="ECO:0000313" key="4">
    <source>
        <dbReference type="Proteomes" id="UP000179243"/>
    </source>
</evidence>
<dbReference type="InterPro" id="IPR049174">
    <property type="entry name" value="Beta-AFase-like"/>
</dbReference>
<dbReference type="EMBL" id="MFYX01000106">
    <property type="protein sequence ID" value="OGK02520.1"/>
    <property type="molecule type" value="Genomic_DNA"/>
</dbReference>
<protein>
    <submittedName>
        <fullName evidence="3">Uncharacterized protein</fullName>
    </submittedName>
</protein>
<dbReference type="InterPro" id="IPR049046">
    <property type="entry name" value="Beta-AFase-like_GH127_middle"/>
</dbReference>
<dbReference type="Proteomes" id="UP000179243">
    <property type="component" value="Unassembled WGS sequence"/>
</dbReference>
<dbReference type="PANTHER" id="PTHR43465:SF2">
    <property type="entry name" value="DUF1680 DOMAIN PROTEIN (AFU_ORTHOLOGUE AFUA_1G08910)"/>
    <property type="match status" value="1"/>
</dbReference>
<dbReference type="InterPro" id="IPR008928">
    <property type="entry name" value="6-hairpin_glycosidase_sf"/>
</dbReference>
<dbReference type="Pfam" id="PF20736">
    <property type="entry name" value="Glyco_hydro127M"/>
    <property type="match status" value="1"/>
</dbReference>
<dbReference type="SUPFAM" id="SSF48208">
    <property type="entry name" value="Six-hairpin glycosidases"/>
    <property type="match status" value="1"/>
</dbReference>
<proteinExistence type="predicted"/>
<organism evidence="3 4">
    <name type="scientific">Candidatus Raymondbacteria bacterium RIFOXYD12_FULL_49_13</name>
    <dbReference type="NCBI Taxonomy" id="1817890"/>
    <lineage>
        <taxon>Bacteria</taxon>
        <taxon>Raymondiibacteriota</taxon>
    </lineage>
</organism>
<accession>A0A1F7F771</accession>
<dbReference type="PANTHER" id="PTHR43465">
    <property type="entry name" value="DUF1680 DOMAIN PROTEIN (AFU_ORTHOLOGUE AFUA_1G08910)"/>
    <property type="match status" value="1"/>
</dbReference>
<sequence length="630" mass="71971">MYKIKNVLTPLPIGSLQLKGRLGDILDRTAEKRIISEFALKVIYPETEEAFRRRIDDRDIPGRGVWRGEFWGKWMLSAIAACRYYKDESLELFIARAVEGLLSTQESNGYIGTYHDPGFTGPSWNIWCRKYTLWALVEAYELLKDEKILDAAVKFTDHLISEVGPGKKEIIETGYFCGMPSTSILGPIIRLFNACEKKRFLDYGLYIVDQWSRHPGGLPNILENGLKNRPVHLWGNNPEEWAKGYELISCVEGLLELYCAVGTREYLTAAENIHSRLVLWERSPVGSVGFNDKFVGSRFLKNTVSEICDAVYWNRLSHKLLCLTGDISYLDEIEKSLYNALLSGINRDCSWALRRLRLTHEHIPAHNHFLRRHQCCVDNLPRGYFQAAESAVLQSPSGIYIGLYNELDAHVCLLSGKNISLSLKGNLYDSDSVDITFTHICKAEFSLFLRIPYWSKTMSYGINEESPVICNGAGFQKITRAWQHNDRVRITFDLSIRRELFEADRNRPDQDIISWHEDKWSKMGLIMEESGSIDPVENTTLRKEDALPHRSGAVLFRGPFALSRDERLEKKDVFAPMSCSNIVTVMPCKPPDGIYRSWTIKYSDGSTVLFCDFASAGNNWGANERFNTYV</sequence>
<reference evidence="3 4" key="1">
    <citation type="journal article" date="2016" name="Nat. Commun.">
        <title>Thousands of microbial genomes shed light on interconnected biogeochemical processes in an aquifer system.</title>
        <authorList>
            <person name="Anantharaman K."/>
            <person name="Brown C.T."/>
            <person name="Hug L.A."/>
            <person name="Sharon I."/>
            <person name="Castelle C.J."/>
            <person name="Probst A.J."/>
            <person name="Thomas B.C."/>
            <person name="Singh A."/>
            <person name="Wilkins M.J."/>
            <person name="Karaoz U."/>
            <person name="Brodie E.L."/>
            <person name="Williams K.H."/>
            <person name="Hubbard S.S."/>
            <person name="Banfield J.F."/>
        </authorList>
    </citation>
    <scope>NUCLEOTIDE SEQUENCE [LARGE SCALE GENOMIC DNA]</scope>
</reference>
<dbReference type="InterPro" id="IPR012878">
    <property type="entry name" value="Beta-AFase-like_GH127_cat"/>
</dbReference>
<comment type="caution">
    <text evidence="3">The sequence shown here is derived from an EMBL/GenBank/DDBJ whole genome shotgun (WGS) entry which is preliminary data.</text>
</comment>
<feature type="domain" description="Non-reducing end beta-L-arabinofuranosidase-like GH127 catalytic" evidence="1">
    <location>
        <begin position="64"/>
        <end position="380"/>
    </location>
</feature>
<dbReference type="GO" id="GO:0005975">
    <property type="term" value="P:carbohydrate metabolic process"/>
    <property type="evidence" value="ECO:0007669"/>
    <property type="project" value="InterPro"/>
</dbReference>
<evidence type="ECO:0000313" key="3">
    <source>
        <dbReference type="EMBL" id="OGK02520.1"/>
    </source>
</evidence>
<name>A0A1F7F771_UNCRA</name>
<evidence type="ECO:0000259" key="1">
    <source>
        <dbReference type="Pfam" id="PF07944"/>
    </source>
</evidence>
<dbReference type="Pfam" id="PF07944">
    <property type="entry name" value="Beta-AFase-like_GH127_cat"/>
    <property type="match status" value="1"/>
</dbReference>
<evidence type="ECO:0000259" key="2">
    <source>
        <dbReference type="Pfam" id="PF20736"/>
    </source>
</evidence>
<gene>
    <name evidence="3" type="ORF">A2519_11995</name>
</gene>
<feature type="domain" description="Non-reducing end beta-L-arabinofuranosidase-like GH127 middle" evidence="2">
    <location>
        <begin position="399"/>
        <end position="493"/>
    </location>
</feature>